<reference evidence="3" key="1">
    <citation type="submission" date="2020-09" db="EMBL/GenBank/DDBJ databases">
        <authorList>
            <person name="Kikuchi T."/>
        </authorList>
    </citation>
    <scope>NUCLEOTIDE SEQUENCE</scope>
    <source>
        <strain evidence="3">Ka4C1</strain>
    </source>
</reference>
<feature type="chain" id="PRO_5036400113" evidence="2">
    <location>
        <begin position="19"/>
        <end position="195"/>
    </location>
</feature>
<comment type="caution">
    <text evidence="3">The sequence shown here is derived from an EMBL/GenBank/DDBJ whole genome shotgun (WGS) entry which is preliminary data.</text>
</comment>
<dbReference type="SMR" id="A0A7I8XFN2"/>
<keyword evidence="4" id="KW-1185">Reference proteome</keyword>
<evidence type="ECO:0000256" key="2">
    <source>
        <dbReference type="SAM" id="SignalP"/>
    </source>
</evidence>
<evidence type="ECO:0000256" key="1">
    <source>
        <dbReference type="SAM" id="Phobius"/>
    </source>
</evidence>
<dbReference type="EMBL" id="CAJFCV020000005">
    <property type="protein sequence ID" value="CAG9124158.1"/>
    <property type="molecule type" value="Genomic_DNA"/>
</dbReference>
<proteinExistence type="predicted"/>
<feature type="transmembrane region" description="Helical" evidence="1">
    <location>
        <begin position="34"/>
        <end position="56"/>
    </location>
</feature>
<gene>
    <name evidence="3" type="ORF">BXYJ_LOCUS12237</name>
</gene>
<dbReference type="Gene3D" id="1.20.120.1100">
    <property type="match status" value="1"/>
</dbReference>
<dbReference type="OrthoDB" id="10628888at2759"/>
<feature type="signal peptide" evidence="2">
    <location>
        <begin position="1"/>
        <end position="18"/>
    </location>
</feature>
<keyword evidence="1" id="KW-0472">Membrane</keyword>
<accession>A0A7I8XFN2</accession>
<keyword evidence="1" id="KW-0812">Transmembrane</keyword>
<keyword evidence="2" id="KW-0732">Signal</keyword>
<keyword evidence="1" id="KW-1133">Transmembrane helix</keyword>
<dbReference type="Proteomes" id="UP000659654">
    <property type="component" value="Unassembled WGS sequence"/>
</dbReference>
<dbReference type="Proteomes" id="UP000582659">
    <property type="component" value="Unassembled WGS sequence"/>
</dbReference>
<name>A0A7I8XFN2_BURXY</name>
<dbReference type="AlphaFoldDB" id="A0A7I8XFN2"/>
<evidence type="ECO:0000313" key="4">
    <source>
        <dbReference type="Proteomes" id="UP000659654"/>
    </source>
</evidence>
<dbReference type="EMBL" id="CAJFDI010000005">
    <property type="protein sequence ID" value="CAD5232146.1"/>
    <property type="molecule type" value="Genomic_DNA"/>
</dbReference>
<organism evidence="3 4">
    <name type="scientific">Bursaphelenchus xylophilus</name>
    <name type="common">Pinewood nematode worm</name>
    <name type="synonym">Aphelenchoides xylophilus</name>
    <dbReference type="NCBI Taxonomy" id="6326"/>
    <lineage>
        <taxon>Eukaryota</taxon>
        <taxon>Metazoa</taxon>
        <taxon>Ecdysozoa</taxon>
        <taxon>Nematoda</taxon>
        <taxon>Chromadorea</taxon>
        <taxon>Rhabditida</taxon>
        <taxon>Tylenchina</taxon>
        <taxon>Tylenchomorpha</taxon>
        <taxon>Aphelenchoidea</taxon>
        <taxon>Aphelenchoididae</taxon>
        <taxon>Bursaphelenchus</taxon>
    </lineage>
</organism>
<evidence type="ECO:0000313" key="3">
    <source>
        <dbReference type="EMBL" id="CAD5232146.1"/>
    </source>
</evidence>
<sequence length="195" mass="20724">MLVQPVFFCLLFVQICTGCSLGRVCSFPMASRSVIVFLALAFVGAPVSGQSLLSLLPPQLQSLLPSSAIPPLSQVTPRDVQVAQAIGQKLPTFSSIQQLLQTLSLNSPTLAALTDQAVAKGKQLFDLTKSMLTPESQLFFQQLLGIGQSAGQQSVQLLQAQTPPTLANLQSTFPTISSLVQSPIAQQSVNLLYPS</sequence>
<protein>
    <submittedName>
        <fullName evidence="3">(pine wood nematode) hypothetical protein</fullName>
    </submittedName>
</protein>